<dbReference type="AlphaFoldDB" id="A0A318PAT3"/>
<proteinExistence type="predicted"/>
<gene>
    <name evidence="1" type="ORF">CT690_23985</name>
</gene>
<protein>
    <submittedName>
        <fullName evidence="1">Uncharacterized protein</fullName>
    </submittedName>
</protein>
<dbReference type="Proteomes" id="UP000248196">
    <property type="component" value="Unassembled WGS sequence"/>
</dbReference>
<accession>A0A318PAT3</accession>
<dbReference type="EMBL" id="PESE01000011">
    <property type="protein sequence ID" value="PYD36607.1"/>
    <property type="molecule type" value="Genomic_DNA"/>
</dbReference>
<evidence type="ECO:0000313" key="1">
    <source>
        <dbReference type="EMBL" id="PYD36607.1"/>
    </source>
</evidence>
<comment type="caution">
    <text evidence="1">The sequence shown here is derived from an EMBL/GenBank/DDBJ whole genome shotgun (WGS) entry which is preliminary data.</text>
</comment>
<reference evidence="1 2" key="1">
    <citation type="submission" date="2017-11" db="EMBL/GenBank/DDBJ databases">
        <title>Genome sequence of the oocydin A producing rhizobacterium Serratia plymuthica 4Rx5.</title>
        <authorList>
            <person name="Matilla M.A."/>
            <person name="Udaondo Z."/>
            <person name="Salmond G.P.C."/>
        </authorList>
    </citation>
    <scope>NUCLEOTIDE SEQUENCE [LARGE SCALE GENOMIC DNA]</scope>
    <source>
        <strain evidence="1 2">4Rx5</strain>
    </source>
</reference>
<evidence type="ECO:0000313" key="2">
    <source>
        <dbReference type="Proteomes" id="UP000248196"/>
    </source>
</evidence>
<sequence>MSNKDPYELETKILGSINDFFGPGANKPTMHASTPEKKSVRSMLIHFANYTSFQLEIRNVAGPFGRYAPDTSQPFETTPKWGYDQWLAEIDYDGTLTIDMDFNLIETPYSGTVDETTLPFSLKAYVDANDADAEFLWVDGDWMQMVGNKELRLRHTIIEPGSDGRAILHIKIEQVGYFDGN</sequence>
<dbReference type="RefSeq" id="WP_020453983.1">
    <property type="nucleotide sequence ID" value="NZ_PESE01000011.1"/>
</dbReference>
<organism evidence="1 2">
    <name type="scientific">Serratia plymuthica</name>
    <dbReference type="NCBI Taxonomy" id="82996"/>
    <lineage>
        <taxon>Bacteria</taxon>
        <taxon>Pseudomonadati</taxon>
        <taxon>Pseudomonadota</taxon>
        <taxon>Gammaproteobacteria</taxon>
        <taxon>Enterobacterales</taxon>
        <taxon>Yersiniaceae</taxon>
        <taxon>Serratia</taxon>
    </lineage>
</organism>
<dbReference type="OrthoDB" id="7068214at2"/>
<name>A0A318PAT3_SERPL</name>